<feature type="compositionally biased region" description="Low complexity" evidence="2">
    <location>
        <begin position="1"/>
        <end position="10"/>
    </location>
</feature>
<dbReference type="Proteomes" id="UP000245946">
    <property type="component" value="Unassembled WGS sequence"/>
</dbReference>
<feature type="region of interest" description="Disordered" evidence="2">
    <location>
        <begin position="676"/>
        <end position="761"/>
    </location>
</feature>
<reference evidence="3 4" key="1">
    <citation type="journal article" date="2018" name="Mol. Biol. Evol.">
        <title>Broad Genomic Sampling Reveals a Smut Pathogenic Ancestry of the Fungal Clade Ustilaginomycotina.</title>
        <authorList>
            <person name="Kijpornyongpan T."/>
            <person name="Mondo S.J."/>
            <person name="Barry K."/>
            <person name="Sandor L."/>
            <person name="Lee J."/>
            <person name="Lipzen A."/>
            <person name="Pangilinan J."/>
            <person name="LaButti K."/>
            <person name="Hainaut M."/>
            <person name="Henrissat B."/>
            <person name="Grigoriev I.V."/>
            <person name="Spatafora J.W."/>
            <person name="Aime M.C."/>
        </authorList>
    </citation>
    <scope>NUCLEOTIDE SEQUENCE [LARGE SCALE GENOMIC DNA]</scope>
    <source>
        <strain evidence="3 4">MCA 4186</strain>
    </source>
</reference>
<feature type="compositionally biased region" description="Low complexity" evidence="2">
    <location>
        <begin position="18"/>
        <end position="31"/>
    </location>
</feature>
<evidence type="ECO:0000256" key="2">
    <source>
        <dbReference type="SAM" id="MobiDB-lite"/>
    </source>
</evidence>
<dbReference type="AlphaFoldDB" id="A0A316Z1E5"/>
<dbReference type="GeneID" id="37273133"/>
<feature type="region of interest" description="Disordered" evidence="2">
    <location>
        <begin position="405"/>
        <end position="501"/>
    </location>
</feature>
<evidence type="ECO:0000256" key="1">
    <source>
        <dbReference type="SAM" id="Coils"/>
    </source>
</evidence>
<feature type="region of interest" description="Disordered" evidence="2">
    <location>
        <begin position="518"/>
        <end position="549"/>
    </location>
</feature>
<keyword evidence="4" id="KW-1185">Reference proteome</keyword>
<sequence length="878" mass="93777">MSLSAGSSPRPRARAARGRSPLSPSPLNLRPYEARENSPLRHLIDAPSGSGLGPRSRSHQALQPLNSALNVPNAAVAQAGSGVRASSPYNDFVVRPDEPSCGEIARAPAAPPDAALANELRSLSTEVRGGQAYQAARHQEVMGVLRQIAGGMMAARQGAPPATSLRTHLGIGAPPARSNSLDGTQPVSPQVAITPPTPFKASRFATPSSAASGPSLSGPAPATASTSTAPGPASSAEPAFAMSQPSVRISILTLLDGSQISLCISRSDTPTPLPQNGSIDPKATDNRKYLIPTATLLSSLQKTYDFVLSTRKPAPAQQNMSTPSTAPGYATMPGLTKASRLRSTTPSTSEQSTAITTPRILDPPASSAPQDAERQAKEQARQASLKRAAEEEAVIAATTVIKPKTYSKGRRSQPHVGGLETAGHPKHTQPAKDDASPIGFRLQWPDYDNPETLLPAPVDQHLPPFDSTRSRSGTPLPQASTSQRTKPGPLYNGHATMRVPVTTSTRQVSLDSMARASELLSEPATSPQQREASAAPTEVDISSPEASASELREGALIRERLMAALRDAGYDEMSHHDREELLISTCLAQHRGAKRRMLQLQRNSETAAKETNAAHEAERRANALVQHLQLEMQRKQEEADARRSTLERQNAELQTELQQLRAHVQRIDMHAMHGDYLRRGPESGENSQETFGGDSTDQSTPQQQLQQLQPSQPQRYGTQQMLSPHDLGPRSALAAESSPSEAMRGLEPVPRPSAQQRSLSLQTGRDMQALYGASASGASHVEPLPQLAELAFQELMNASSRANDDMEMQHSPTTPVGAQGDTASQIGAQHQHSQQFQHFQQQQQQLSAEHGSLGGTIASLINGTSESHVRTEANDMQT</sequence>
<proteinExistence type="predicted"/>
<name>A0A316Z1E5_9BASI</name>
<dbReference type="EMBL" id="KZ819309">
    <property type="protein sequence ID" value="PWN94788.1"/>
    <property type="molecule type" value="Genomic_DNA"/>
</dbReference>
<feature type="compositionally biased region" description="Polar residues" evidence="2">
    <location>
        <begin position="810"/>
        <end position="828"/>
    </location>
</feature>
<feature type="compositionally biased region" description="Low complexity" evidence="2">
    <location>
        <begin position="694"/>
        <end position="714"/>
    </location>
</feature>
<evidence type="ECO:0000313" key="3">
    <source>
        <dbReference type="EMBL" id="PWN94788.1"/>
    </source>
</evidence>
<gene>
    <name evidence="3" type="ORF">FA09DRAFT_363449</name>
</gene>
<keyword evidence="1" id="KW-0175">Coiled coil</keyword>
<feature type="compositionally biased region" description="Polar residues" evidence="2">
    <location>
        <begin position="341"/>
        <end position="356"/>
    </location>
</feature>
<feature type="region of interest" description="Disordered" evidence="2">
    <location>
        <begin position="1"/>
        <end position="59"/>
    </location>
</feature>
<feature type="compositionally biased region" description="Low complexity" evidence="2">
    <location>
        <begin position="731"/>
        <end position="742"/>
    </location>
</feature>
<accession>A0A316Z1E5</accession>
<feature type="region of interest" description="Disordered" evidence="2">
    <location>
        <begin position="338"/>
        <end position="390"/>
    </location>
</feature>
<feature type="compositionally biased region" description="Polar residues" evidence="2">
    <location>
        <begin position="470"/>
        <end position="485"/>
    </location>
</feature>
<feature type="coiled-coil region" evidence="1">
    <location>
        <begin position="618"/>
        <end position="670"/>
    </location>
</feature>
<feature type="compositionally biased region" description="Basic and acidic residues" evidence="2">
    <location>
        <begin position="32"/>
        <end position="44"/>
    </location>
</feature>
<feature type="compositionally biased region" description="Low complexity" evidence="2">
    <location>
        <begin position="205"/>
        <end position="239"/>
    </location>
</feature>
<protein>
    <submittedName>
        <fullName evidence="3">Uncharacterized protein</fullName>
    </submittedName>
</protein>
<feature type="region of interest" description="Disordered" evidence="2">
    <location>
        <begin position="157"/>
        <end position="239"/>
    </location>
</feature>
<feature type="region of interest" description="Disordered" evidence="2">
    <location>
        <begin position="805"/>
        <end position="878"/>
    </location>
</feature>
<dbReference type="RefSeq" id="XP_025595067.1">
    <property type="nucleotide sequence ID" value="XM_025745589.1"/>
</dbReference>
<feature type="compositionally biased region" description="Basic and acidic residues" evidence="2">
    <location>
        <begin position="371"/>
        <end position="380"/>
    </location>
</feature>
<organism evidence="3 4">
    <name type="scientific">Tilletiopsis washingtonensis</name>
    <dbReference type="NCBI Taxonomy" id="58919"/>
    <lineage>
        <taxon>Eukaryota</taxon>
        <taxon>Fungi</taxon>
        <taxon>Dikarya</taxon>
        <taxon>Basidiomycota</taxon>
        <taxon>Ustilaginomycotina</taxon>
        <taxon>Exobasidiomycetes</taxon>
        <taxon>Entylomatales</taxon>
        <taxon>Entylomatales incertae sedis</taxon>
        <taxon>Tilletiopsis</taxon>
    </lineage>
</organism>
<feature type="compositionally biased region" description="Basic and acidic residues" evidence="2">
    <location>
        <begin position="867"/>
        <end position="878"/>
    </location>
</feature>
<feature type="compositionally biased region" description="Polar residues" evidence="2">
    <location>
        <begin position="177"/>
        <end position="188"/>
    </location>
</feature>
<feature type="compositionally biased region" description="Low complexity" evidence="2">
    <location>
        <begin position="829"/>
        <end position="845"/>
    </location>
</feature>
<evidence type="ECO:0000313" key="4">
    <source>
        <dbReference type="Proteomes" id="UP000245946"/>
    </source>
</evidence>